<feature type="region of interest" description="Disordered" evidence="1">
    <location>
        <begin position="283"/>
        <end position="324"/>
    </location>
</feature>
<dbReference type="AlphaFoldDB" id="A0A6A6Z9C2"/>
<dbReference type="PANTHER" id="PTHR28062">
    <property type="entry name" value="K+-H+ EXCHANGE-LIKE PROTEIN"/>
    <property type="match status" value="1"/>
</dbReference>
<dbReference type="GO" id="GO:1902600">
    <property type="term" value="P:proton transmembrane transport"/>
    <property type="evidence" value="ECO:0007669"/>
    <property type="project" value="TreeGrafter"/>
</dbReference>
<evidence type="ECO:0000313" key="3">
    <source>
        <dbReference type="Proteomes" id="UP000504636"/>
    </source>
</evidence>
<accession>A0A6A6Z9C2</accession>
<dbReference type="Proteomes" id="UP000504636">
    <property type="component" value="Unplaced"/>
</dbReference>
<feature type="compositionally biased region" description="Basic and acidic residues" evidence="1">
    <location>
        <begin position="299"/>
        <end position="324"/>
    </location>
</feature>
<sequence>MRLFLLPVSTRRTLIYCERMHDKLASERSYLDKLTNKANETWASWEKDEKSIANWKKTVTVYGNKAFKRIPFEEWGLKTVPALTAKRRKLELEGKEKVEVIFPKRFVHEERVPGILQQLATERQALHKKTMIGSIVAMPFTAPFMLIPVIPNIPFFYLVFRAYSHWKALTGSKHLQFILENKLLKPVPSSELDEAYAAGLMYPTREASRTAPLPTQEQVYEISSVVGKQTNDGSEDVMVLQRWNGKLIAERFKLPEMEIEIERAVEQVETAIKGKEELLEEKRELERATASPDNVQTKEPADTKTPSEKFGETLREKKNDIPKR</sequence>
<evidence type="ECO:0000313" key="2">
    <source>
        <dbReference type="EMBL" id="KAF2817333.1"/>
    </source>
</evidence>
<dbReference type="Pfam" id="PF10173">
    <property type="entry name" value="Mit_KHE1"/>
    <property type="match status" value="1"/>
</dbReference>
<proteinExistence type="predicted"/>
<dbReference type="PANTHER" id="PTHR28062:SF1">
    <property type="entry name" value="TRANSMEMBRANE PROTEIN"/>
    <property type="match status" value="1"/>
</dbReference>
<dbReference type="EMBL" id="MU003692">
    <property type="protein sequence ID" value="KAF2817333.1"/>
    <property type="molecule type" value="Genomic_DNA"/>
</dbReference>
<protein>
    <recommendedName>
        <fullName evidence="5">Mitochondrial K+-H+ exchange-related-domain-containing protein</fullName>
    </recommendedName>
</protein>
<dbReference type="GeneID" id="54464105"/>
<dbReference type="GO" id="GO:0005743">
    <property type="term" value="C:mitochondrial inner membrane"/>
    <property type="evidence" value="ECO:0007669"/>
    <property type="project" value="TreeGrafter"/>
</dbReference>
<dbReference type="OrthoDB" id="5562676at2759"/>
<name>A0A6A6Z9C2_9PEZI</name>
<organism evidence="2">
    <name type="scientific">Mytilinidion resinicola</name>
    <dbReference type="NCBI Taxonomy" id="574789"/>
    <lineage>
        <taxon>Eukaryota</taxon>
        <taxon>Fungi</taxon>
        <taxon>Dikarya</taxon>
        <taxon>Ascomycota</taxon>
        <taxon>Pezizomycotina</taxon>
        <taxon>Dothideomycetes</taxon>
        <taxon>Pleosporomycetidae</taxon>
        <taxon>Mytilinidiales</taxon>
        <taxon>Mytilinidiaceae</taxon>
        <taxon>Mytilinidion</taxon>
    </lineage>
</organism>
<reference evidence="2 4" key="1">
    <citation type="journal article" date="2020" name="Stud. Mycol.">
        <title>101 Dothideomycetes genomes: a test case for predicting lifestyles and emergence of pathogens.</title>
        <authorList>
            <person name="Haridas S."/>
            <person name="Albert R."/>
            <person name="Binder M."/>
            <person name="Bloem J."/>
            <person name="Labutti K."/>
            <person name="Salamov A."/>
            <person name="Andreopoulos B."/>
            <person name="Baker S."/>
            <person name="Barry K."/>
            <person name="Bills G."/>
            <person name="Bluhm B."/>
            <person name="Cannon C."/>
            <person name="Castanera R."/>
            <person name="Culley D."/>
            <person name="Daum C."/>
            <person name="Ezra D."/>
            <person name="Gonzalez J."/>
            <person name="Henrissat B."/>
            <person name="Kuo A."/>
            <person name="Liang C."/>
            <person name="Lipzen A."/>
            <person name="Lutzoni F."/>
            <person name="Magnuson J."/>
            <person name="Mondo S."/>
            <person name="Nolan M."/>
            <person name="Ohm R."/>
            <person name="Pangilinan J."/>
            <person name="Park H.-J."/>
            <person name="Ramirez L."/>
            <person name="Alfaro M."/>
            <person name="Sun H."/>
            <person name="Tritt A."/>
            <person name="Yoshinaga Y."/>
            <person name="Zwiers L.-H."/>
            <person name="Turgeon B."/>
            <person name="Goodwin S."/>
            <person name="Spatafora J."/>
            <person name="Crous P."/>
            <person name="Grigoriev I."/>
        </authorList>
    </citation>
    <scope>NUCLEOTIDE SEQUENCE</scope>
    <source>
        <strain evidence="2 4">CBS 304.34</strain>
    </source>
</reference>
<reference evidence="4" key="3">
    <citation type="submission" date="2025-04" db="UniProtKB">
        <authorList>
            <consortium name="RefSeq"/>
        </authorList>
    </citation>
    <scope>IDENTIFICATION</scope>
    <source>
        <strain evidence="4">CBS 304.34</strain>
    </source>
</reference>
<evidence type="ECO:0000256" key="1">
    <source>
        <dbReference type="SAM" id="MobiDB-lite"/>
    </source>
</evidence>
<dbReference type="GO" id="GO:0006813">
    <property type="term" value="P:potassium ion transport"/>
    <property type="evidence" value="ECO:0007669"/>
    <property type="project" value="TreeGrafter"/>
</dbReference>
<gene>
    <name evidence="2 4" type="ORF">BDZ99DRAFT_493175</name>
</gene>
<dbReference type="RefSeq" id="XP_033584297.1">
    <property type="nucleotide sequence ID" value="XM_033723212.1"/>
</dbReference>
<evidence type="ECO:0008006" key="5">
    <source>
        <dbReference type="Google" id="ProtNLM"/>
    </source>
</evidence>
<evidence type="ECO:0000313" key="4">
    <source>
        <dbReference type="RefSeq" id="XP_033584297.1"/>
    </source>
</evidence>
<dbReference type="InterPro" id="IPR018786">
    <property type="entry name" value="Mit_KHE1"/>
</dbReference>
<keyword evidence="3" id="KW-1185">Reference proteome</keyword>
<reference evidence="4" key="2">
    <citation type="submission" date="2020-04" db="EMBL/GenBank/DDBJ databases">
        <authorList>
            <consortium name="NCBI Genome Project"/>
        </authorList>
    </citation>
    <scope>NUCLEOTIDE SEQUENCE</scope>
    <source>
        <strain evidence="4">CBS 304.34</strain>
    </source>
</reference>